<organism evidence="2 3">
    <name type="scientific">Thalassolituus hydrocarboniclasticus</name>
    <dbReference type="NCBI Taxonomy" id="2742796"/>
    <lineage>
        <taxon>Bacteria</taxon>
        <taxon>Pseudomonadati</taxon>
        <taxon>Pseudomonadota</taxon>
        <taxon>Gammaproteobacteria</taxon>
        <taxon>Oceanospirillales</taxon>
        <taxon>Oceanospirillaceae</taxon>
        <taxon>Thalassolituus</taxon>
    </lineage>
</organism>
<proteinExistence type="predicted"/>
<evidence type="ECO:0000313" key="2">
    <source>
        <dbReference type="EMBL" id="UXD87819.1"/>
    </source>
</evidence>
<dbReference type="InterPro" id="IPR000182">
    <property type="entry name" value="GNAT_dom"/>
</dbReference>
<dbReference type="PROSITE" id="PS51186">
    <property type="entry name" value="GNAT"/>
    <property type="match status" value="1"/>
</dbReference>
<dbReference type="Pfam" id="PF00583">
    <property type="entry name" value="Acetyltransf_1"/>
    <property type="match status" value="1"/>
</dbReference>
<dbReference type="PANTHER" id="PTHR43617:SF9">
    <property type="entry name" value="GNAT FAMILY ACETYLTRANSFERASE"/>
    <property type="match status" value="1"/>
</dbReference>
<name>A0ABY6ACX9_9GAMM</name>
<gene>
    <name evidence="2" type="ORF">HUF19_10385</name>
</gene>
<dbReference type="CDD" id="cd04301">
    <property type="entry name" value="NAT_SF"/>
    <property type="match status" value="1"/>
</dbReference>
<dbReference type="SUPFAM" id="SSF55729">
    <property type="entry name" value="Acyl-CoA N-acyltransferases (Nat)"/>
    <property type="match status" value="1"/>
</dbReference>
<dbReference type="PANTHER" id="PTHR43617">
    <property type="entry name" value="L-AMINO ACID N-ACETYLTRANSFERASE"/>
    <property type="match status" value="1"/>
</dbReference>
<reference evidence="3" key="1">
    <citation type="submission" date="2020-06" db="EMBL/GenBank/DDBJ databases">
        <title>Thalassolituus marinus alknpb1M-1, a hydrocarbon-degrading bacterium isolated from the deep-sea overlying water using an in-situ strategy from the South China Sea basin.</title>
        <authorList>
            <person name="Dong C."/>
            <person name="Chen Y."/>
            <person name="Shao Z."/>
        </authorList>
    </citation>
    <scope>NUCLEOTIDE SEQUENCE [LARGE SCALE GENOMIC DNA]</scope>
    <source>
        <strain evidence="3">alknpb1M-1</strain>
    </source>
</reference>
<dbReference type="RefSeq" id="WP_260996597.1">
    <property type="nucleotide sequence ID" value="NZ_CP054475.1"/>
</dbReference>
<sequence length="197" mass="21805">MLPDASFLHPLSLQAATDTDVPALCALMNLCYRGSEDGTEAQLRGWTSEVGLVAGQRIQPDDLQAFIHRADVNFFCIKNNADIIACFSLIQKKLQPLESQQVVACEFGSFAVHPHYQAQGLGKQLLSWGEAFASDLNCTVMQMQVLAPREDLIAYYQRRGYQLTSSRAPFPKQLAVGTPLQNDLSLVLMEKDISVRS</sequence>
<protein>
    <submittedName>
        <fullName evidence="2">GNAT family N-acetyltransferase</fullName>
    </submittedName>
</protein>
<feature type="domain" description="N-acetyltransferase" evidence="1">
    <location>
        <begin position="11"/>
        <end position="194"/>
    </location>
</feature>
<dbReference type="EMBL" id="CP054475">
    <property type="protein sequence ID" value="UXD87819.1"/>
    <property type="molecule type" value="Genomic_DNA"/>
</dbReference>
<dbReference type="InterPro" id="IPR050276">
    <property type="entry name" value="MshD_Acetyltransferase"/>
</dbReference>
<evidence type="ECO:0000259" key="1">
    <source>
        <dbReference type="PROSITE" id="PS51186"/>
    </source>
</evidence>
<dbReference type="Gene3D" id="3.40.630.30">
    <property type="match status" value="1"/>
</dbReference>
<evidence type="ECO:0000313" key="3">
    <source>
        <dbReference type="Proteomes" id="UP001065322"/>
    </source>
</evidence>
<dbReference type="InterPro" id="IPR016181">
    <property type="entry name" value="Acyl_CoA_acyltransferase"/>
</dbReference>
<keyword evidence="3" id="KW-1185">Reference proteome</keyword>
<dbReference type="Proteomes" id="UP001065322">
    <property type="component" value="Chromosome"/>
</dbReference>
<accession>A0ABY6ACX9</accession>